<dbReference type="GO" id="GO:0008081">
    <property type="term" value="F:phosphoric diester hydrolase activity"/>
    <property type="evidence" value="ECO:0007669"/>
    <property type="project" value="TreeGrafter"/>
</dbReference>
<dbReference type="AlphaFoldDB" id="A0A672QA95"/>
<dbReference type="GO" id="GO:0046872">
    <property type="term" value="F:metal ion binding"/>
    <property type="evidence" value="ECO:0007669"/>
    <property type="project" value="UniProtKB-KW"/>
</dbReference>
<keyword evidence="4" id="KW-0464">Manganese</keyword>
<protein>
    <recommendedName>
        <fullName evidence="7">Endonuclease/exonuclease/phosphatase domain-containing protein</fullName>
    </recommendedName>
</protein>
<dbReference type="InParanoid" id="A0A672QA95"/>
<feature type="binding site" evidence="4">
    <location>
        <position position="11"/>
    </location>
    <ligand>
        <name>Mg(2+)</name>
        <dbReference type="ChEBI" id="CHEBI:18420"/>
        <label>1</label>
    </ligand>
</feature>
<proteinExistence type="predicted"/>
<dbReference type="Ensembl" id="ENSSGRT00000077417.1">
    <property type="protein sequence ID" value="ENSSGRP00000072690.1"/>
    <property type="gene ID" value="ENSSGRG00000037087.1"/>
</dbReference>
<reference evidence="5" key="1">
    <citation type="submission" date="2025-08" db="UniProtKB">
        <authorList>
            <consortium name="Ensembl"/>
        </authorList>
    </citation>
    <scope>IDENTIFICATION</scope>
</reference>
<sequence>MNIPLNVMSWNVRGLNSPIKRTKCLEFLKRKNISIALIQETHLKMSDIHRFQNRCYKCVVHSSASNKSKGVAILVDRKLGVTIDKCGKDSEGRFSYVAVTVHHLKICFASIYCPNIPDPNFFNAISLKLFAKLLVKRLELSVSKLIHFDQSGFLKGRLA</sequence>
<evidence type="ECO:0000256" key="3">
    <source>
        <dbReference type="ARBA" id="ARBA00022842"/>
    </source>
</evidence>
<keyword evidence="3 4" id="KW-0460">Magnesium</keyword>
<dbReference type="Gene3D" id="3.60.10.10">
    <property type="entry name" value="Endonuclease/exonuclease/phosphatase"/>
    <property type="match status" value="1"/>
</dbReference>
<dbReference type="GO" id="GO:0005634">
    <property type="term" value="C:nucleus"/>
    <property type="evidence" value="ECO:0007669"/>
    <property type="project" value="TreeGrafter"/>
</dbReference>
<dbReference type="Proteomes" id="UP000472262">
    <property type="component" value="Unassembled WGS sequence"/>
</dbReference>
<evidence type="ECO:0000256" key="1">
    <source>
        <dbReference type="ARBA" id="ARBA00022723"/>
    </source>
</evidence>
<comment type="cofactor">
    <cofactor evidence="4">
        <name>Mg(2+)</name>
        <dbReference type="ChEBI" id="CHEBI:18420"/>
    </cofactor>
    <cofactor evidence="4">
        <name>Mn(2+)</name>
        <dbReference type="ChEBI" id="CHEBI:29035"/>
    </cofactor>
    <text evidence="4">Probably binds two magnesium or manganese ions per subunit.</text>
</comment>
<dbReference type="PANTHER" id="PTHR22748">
    <property type="entry name" value="AP ENDONUCLEASE"/>
    <property type="match status" value="1"/>
</dbReference>
<dbReference type="GO" id="GO:0008311">
    <property type="term" value="F:double-stranded DNA 3'-5' DNA exonuclease activity"/>
    <property type="evidence" value="ECO:0007669"/>
    <property type="project" value="TreeGrafter"/>
</dbReference>
<evidence type="ECO:0000256" key="2">
    <source>
        <dbReference type="ARBA" id="ARBA00022801"/>
    </source>
</evidence>
<dbReference type="InterPro" id="IPR004808">
    <property type="entry name" value="AP_endonuc_1"/>
</dbReference>
<keyword evidence="1 4" id="KW-0479">Metal-binding</keyword>
<dbReference type="GO" id="GO:0006284">
    <property type="term" value="P:base-excision repair"/>
    <property type="evidence" value="ECO:0007669"/>
    <property type="project" value="TreeGrafter"/>
</dbReference>
<dbReference type="PANTHER" id="PTHR22748:SF26">
    <property type="entry name" value="ENDONUCLEASE_EXONUCLEASE_PHOSPHATASE DOMAIN-CONTAINING PROTEIN"/>
    <property type="match status" value="1"/>
</dbReference>
<dbReference type="InterPro" id="IPR036691">
    <property type="entry name" value="Endo/exonu/phosph_ase_sf"/>
</dbReference>
<keyword evidence="6" id="KW-1185">Reference proteome</keyword>
<name>A0A672QA95_SINGR</name>
<reference evidence="5" key="2">
    <citation type="submission" date="2025-09" db="UniProtKB">
        <authorList>
            <consortium name="Ensembl"/>
        </authorList>
    </citation>
    <scope>IDENTIFICATION</scope>
</reference>
<evidence type="ECO:0000313" key="5">
    <source>
        <dbReference type="Ensembl" id="ENSSGRP00000072690.1"/>
    </source>
</evidence>
<organism evidence="5 6">
    <name type="scientific">Sinocyclocheilus grahami</name>
    <name type="common">Dianchi golden-line fish</name>
    <name type="synonym">Barbus grahami</name>
    <dbReference type="NCBI Taxonomy" id="75366"/>
    <lineage>
        <taxon>Eukaryota</taxon>
        <taxon>Metazoa</taxon>
        <taxon>Chordata</taxon>
        <taxon>Craniata</taxon>
        <taxon>Vertebrata</taxon>
        <taxon>Euteleostomi</taxon>
        <taxon>Actinopterygii</taxon>
        <taxon>Neopterygii</taxon>
        <taxon>Teleostei</taxon>
        <taxon>Ostariophysi</taxon>
        <taxon>Cypriniformes</taxon>
        <taxon>Cyprinidae</taxon>
        <taxon>Cyprininae</taxon>
        <taxon>Sinocyclocheilus</taxon>
    </lineage>
</organism>
<dbReference type="OMA" id="APRFLME"/>
<feature type="binding site" evidence="4">
    <location>
        <position position="40"/>
    </location>
    <ligand>
        <name>Mg(2+)</name>
        <dbReference type="ChEBI" id="CHEBI:18420"/>
        <label>1</label>
    </ligand>
</feature>
<evidence type="ECO:0000313" key="6">
    <source>
        <dbReference type="Proteomes" id="UP000472262"/>
    </source>
</evidence>
<evidence type="ECO:0000256" key="4">
    <source>
        <dbReference type="PIRSR" id="PIRSR604808-2"/>
    </source>
</evidence>
<keyword evidence="2" id="KW-0378">Hydrolase</keyword>
<dbReference type="GO" id="GO:0003906">
    <property type="term" value="F:DNA-(apurinic or apyrimidinic site) endonuclease activity"/>
    <property type="evidence" value="ECO:0007669"/>
    <property type="project" value="TreeGrafter"/>
</dbReference>
<accession>A0A672QA95</accession>
<dbReference type="SUPFAM" id="SSF56219">
    <property type="entry name" value="DNase I-like"/>
    <property type="match status" value="1"/>
</dbReference>
<evidence type="ECO:0008006" key="7">
    <source>
        <dbReference type="Google" id="ProtNLM"/>
    </source>
</evidence>